<reference evidence="1 2" key="1">
    <citation type="submission" date="2017-12" db="EMBL/GenBank/DDBJ databases">
        <title>Integrating genomic resources of turbot (Scophthalmus maximus) in depth evaluation of genetic and physical mapping variation across individuals.</title>
        <authorList>
            <person name="Martinez P."/>
        </authorList>
    </citation>
    <scope>NUCLEOTIDE SEQUENCE [LARGE SCALE GENOMIC DNA]</scope>
</reference>
<sequence length="123" mass="13571">MRYTAKKLNCHSRPASVSSHLLPAIPGGGVSSTLRGPQAQARHNTSSGNLHVPETFLQATPLRLPDDLTIAGKTSTSYVHFIGVRRKRLHRNLIYQYKSSYVPLKIQITTAAVMCYAARKTLL</sequence>
<name>A0A2U9CH34_SCOMX</name>
<accession>A0A2U9CH34</accession>
<evidence type="ECO:0000313" key="2">
    <source>
        <dbReference type="Proteomes" id="UP000246464"/>
    </source>
</evidence>
<organism evidence="1 2">
    <name type="scientific">Scophthalmus maximus</name>
    <name type="common">Turbot</name>
    <name type="synonym">Psetta maxima</name>
    <dbReference type="NCBI Taxonomy" id="52904"/>
    <lineage>
        <taxon>Eukaryota</taxon>
        <taxon>Metazoa</taxon>
        <taxon>Chordata</taxon>
        <taxon>Craniata</taxon>
        <taxon>Vertebrata</taxon>
        <taxon>Euteleostomi</taxon>
        <taxon>Actinopterygii</taxon>
        <taxon>Neopterygii</taxon>
        <taxon>Teleostei</taxon>
        <taxon>Neoteleostei</taxon>
        <taxon>Acanthomorphata</taxon>
        <taxon>Carangaria</taxon>
        <taxon>Pleuronectiformes</taxon>
        <taxon>Pleuronectoidei</taxon>
        <taxon>Scophthalmidae</taxon>
        <taxon>Scophthalmus</taxon>
    </lineage>
</organism>
<proteinExistence type="predicted"/>
<keyword evidence="2" id="KW-1185">Reference proteome</keyword>
<dbReference type="EMBL" id="CP026258">
    <property type="protein sequence ID" value="AWP15788.1"/>
    <property type="molecule type" value="Genomic_DNA"/>
</dbReference>
<protein>
    <submittedName>
        <fullName evidence="1">Uncharacterized protein</fullName>
    </submittedName>
</protein>
<dbReference type="Proteomes" id="UP000246464">
    <property type="component" value="Chromosome 16"/>
</dbReference>
<dbReference type="AlphaFoldDB" id="A0A2U9CH34"/>
<evidence type="ECO:0000313" key="1">
    <source>
        <dbReference type="EMBL" id="AWP15788.1"/>
    </source>
</evidence>
<gene>
    <name evidence="1" type="ORF">SMAX5B_005248</name>
</gene>